<sequence length="117" mass="11616">MRASTHILGAVAVLAALGAGASFAQSDYPHANGQEATGQSTAMPMMNSTVSPADAQASAMAAGHANGQEATGQSTAPKPMQSTMSSDQMHDQAVHAGHATGQEAPGQSTALPMSSHS</sequence>
<feature type="region of interest" description="Disordered" evidence="1">
    <location>
        <begin position="24"/>
        <end position="117"/>
    </location>
</feature>
<keyword evidence="2" id="KW-0732">Signal</keyword>
<reference evidence="3" key="1">
    <citation type="submission" date="2022-03" db="EMBL/GenBank/DDBJ databases">
        <authorList>
            <person name="Woo C.Y."/>
        </authorList>
    </citation>
    <scope>NUCLEOTIDE SEQUENCE</scope>
    <source>
        <strain evidence="3">CYS-02</strain>
    </source>
</reference>
<organism evidence="3 4">
    <name type="scientific">Variovorax terrae</name>
    <dbReference type="NCBI Taxonomy" id="2923278"/>
    <lineage>
        <taxon>Bacteria</taxon>
        <taxon>Pseudomonadati</taxon>
        <taxon>Pseudomonadota</taxon>
        <taxon>Betaproteobacteria</taxon>
        <taxon>Burkholderiales</taxon>
        <taxon>Comamonadaceae</taxon>
        <taxon>Variovorax</taxon>
    </lineage>
</organism>
<comment type="caution">
    <text evidence="3">The sequence shown here is derived from an EMBL/GenBank/DDBJ whole genome shotgun (WGS) entry which is preliminary data.</text>
</comment>
<feature type="signal peptide" evidence="2">
    <location>
        <begin position="1"/>
        <end position="24"/>
    </location>
</feature>
<keyword evidence="4" id="KW-1185">Reference proteome</keyword>
<protein>
    <recommendedName>
        <fullName evidence="5">Copper resistance protein CopB</fullName>
    </recommendedName>
</protein>
<name>A0A9X1VVV7_9BURK</name>
<evidence type="ECO:0000256" key="2">
    <source>
        <dbReference type="SAM" id="SignalP"/>
    </source>
</evidence>
<evidence type="ECO:0000313" key="4">
    <source>
        <dbReference type="Proteomes" id="UP001139447"/>
    </source>
</evidence>
<feature type="compositionally biased region" description="Low complexity" evidence="1">
    <location>
        <begin position="53"/>
        <end position="65"/>
    </location>
</feature>
<dbReference type="EMBL" id="JALGBI010000002">
    <property type="protein sequence ID" value="MCJ0764761.1"/>
    <property type="molecule type" value="Genomic_DNA"/>
</dbReference>
<evidence type="ECO:0000313" key="3">
    <source>
        <dbReference type="EMBL" id="MCJ0764761.1"/>
    </source>
</evidence>
<dbReference type="Proteomes" id="UP001139447">
    <property type="component" value="Unassembled WGS sequence"/>
</dbReference>
<dbReference type="AlphaFoldDB" id="A0A9X1VVV7"/>
<feature type="chain" id="PRO_5040925163" description="Copper resistance protein CopB" evidence="2">
    <location>
        <begin position="25"/>
        <end position="117"/>
    </location>
</feature>
<gene>
    <name evidence="3" type="ORF">MMF98_16210</name>
</gene>
<feature type="compositionally biased region" description="Polar residues" evidence="1">
    <location>
        <begin position="68"/>
        <end position="87"/>
    </location>
</feature>
<feature type="compositionally biased region" description="Polar residues" evidence="1">
    <location>
        <begin position="34"/>
        <end position="51"/>
    </location>
</feature>
<evidence type="ECO:0008006" key="5">
    <source>
        <dbReference type="Google" id="ProtNLM"/>
    </source>
</evidence>
<feature type="compositionally biased region" description="Polar residues" evidence="1">
    <location>
        <begin position="105"/>
        <end position="117"/>
    </location>
</feature>
<proteinExistence type="predicted"/>
<accession>A0A9X1VVV7</accession>
<dbReference type="RefSeq" id="WP_243307700.1">
    <property type="nucleotide sequence ID" value="NZ_JALGBI010000002.1"/>
</dbReference>
<evidence type="ECO:0000256" key="1">
    <source>
        <dbReference type="SAM" id="MobiDB-lite"/>
    </source>
</evidence>